<keyword evidence="3" id="KW-0412">Isoleucine biosynthesis</keyword>
<dbReference type="InterPro" id="IPR013709">
    <property type="entry name" value="2-isopropylmalate_synth_dimer"/>
</dbReference>
<dbReference type="PROSITE" id="PS00816">
    <property type="entry name" value="AIPM_HOMOCIT_SYNTH_2"/>
    <property type="match status" value="1"/>
</dbReference>
<evidence type="ECO:0000256" key="2">
    <source>
        <dbReference type="ARBA" id="ARBA00022605"/>
    </source>
</evidence>
<gene>
    <name evidence="9" type="ORF">RJ40_12695</name>
</gene>
<dbReference type="GO" id="GO:0009097">
    <property type="term" value="P:isoleucine biosynthetic process"/>
    <property type="evidence" value="ECO:0007669"/>
    <property type="project" value="UniProtKB-KW"/>
</dbReference>
<dbReference type="InterPro" id="IPR054691">
    <property type="entry name" value="LeuA/HCS_post-cat"/>
</dbReference>
<sequence length="495" mass="51872">MIALFSEKIRFFDTTLRDGEQTPGVSLKPEEKLQIATMLADLGIATIEAGSAAASEGEREAIRLVADAGLGVEVATFVRALPGDIDDAAACGVDCVHLVVPVSDLHIQAKLRKTRDAVCTMAWEAVEYAKDHGLVVELSGEDASRADQEFLAMLFAGGVERGADRLCFCDTVGLMTPELVAERIPTLLSAPLSIHCHDDLGLALANTIAALKAGATAAHVTVNGLGERAGNTALEELAVTLEHLYGVETGLSTEKIYPLATTVSRLTNVPLPTNKAIVGEMAFTHESGIHAHGVLRDASTYEPLTPESVGRTRRIVLGKHSGSASVGAALKELGYHCTEVQHAEVVARVKALGDEGRRVTDADLMAIADSVTGVSSEPAITLRQATMVSGNTVIPTASVTLLVHGKEVTCAATGNGPVDAAVEAVRRAVAGAAEVRLEEYRVDAISGGTDALVEVTVRLSHGGRTLTARGARTDIIMASVEAMVAGMNRLIEEKK</sequence>
<dbReference type="EMBL" id="CP036172">
    <property type="protein sequence ID" value="QSZ68290.1"/>
    <property type="molecule type" value="Genomic_DNA"/>
</dbReference>
<dbReference type="PANTHER" id="PTHR42880:SF2">
    <property type="entry name" value="(R)-CITRAMALATE SYNTHASE CIMA"/>
    <property type="match status" value="1"/>
</dbReference>
<reference evidence="9" key="2">
    <citation type="submission" date="2019-02" db="EMBL/GenBank/DDBJ databases">
        <authorList>
            <person name="Chen S.-C."/>
            <person name="Chien H.-H."/>
            <person name="Lai M.-C."/>
        </authorList>
    </citation>
    <scope>NUCLEOTIDE SEQUENCE</scope>
    <source>
        <strain evidence="9">N2F9704</strain>
    </source>
</reference>
<dbReference type="NCBIfam" id="NF002085">
    <property type="entry name" value="PRK00915.1-2"/>
    <property type="match status" value="1"/>
</dbReference>
<comment type="pathway">
    <text evidence="6">Amino-acid biosynthesis.</text>
</comment>
<dbReference type="KEGG" id="maqe:RJ40_12695"/>
<dbReference type="PANTHER" id="PTHR42880">
    <property type="entry name" value="HOMOCITRATE SYNTHASE"/>
    <property type="match status" value="1"/>
</dbReference>
<feature type="domain" description="Pyruvate carboxyltransferase" evidence="8">
    <location>
        <begin position="9"/>
        <end position="257"/>
    </location>
</feature>
<dbReference type="InterPro" id="IPR002034">
    <property type="entry name" value="AIPM/Hcit_synth_CS"/>
</dbReference>
<dbReference type="GeneID" id="76425243"/>
<dbReference type="FunFam" id="1.10.238.260:FF:000001">
    <property type="entry name" value="2-isopropylmalate synthase"/>
    <property type="match status" value="1"/>
</dbReference>
<dbReference type="RefSeq" id="WP_265581248.1">
    <property type="nucleotide sequence ID" value="NZ_CP036172.1"/>
</dbReference>
<organism evidence="9 10">
    <name type="scientific">Methanofollis aquaemaris</name>
    <dbReference type="NCBI Taxonomy" id="126734"/>
    <lineage>
        <taxon>Archaea</taxon>
        <taxon>Methanobacteriati</taxon>
        <taxon>Methanobacteriota</taxon>
        <taxon>Stenosarchaea group</taxon>
        <taxon>Methanomicrobia</taxon>
        <taxon>Methanomicrobiales</taxon>
        <taxon>Methanomicrobiaceae</taxon>
        <taxon>Methanofollis</taxon>
    </lineage>
</organism>
<name>A0A8A3S9P4_9EURY</name>
<dbReference type="PROSITE" id="PS50991">
    <property type="entry name" value="PYR_CT"/>
    <property type="match status" value="1"/>
</dbReference>
<evidence type="ECO:0000313" key="10">
    <source>
        <dbReference type="Proteomes" id="UP001042704"/>
    </source>
</evidence>
<protein>
    <submittedName>
        <fullName evidence="9">2-isopropylmalate synthase</fullName>
        <ecNumber evidence="9">2.3.3.13</ecNumber>
    </submittedName>
</protein>
<dbReference type="AlphaFoldDB" id="A0A8A3S9P4"/>
<keyword evidence="9" id="KW-0012">Acyltransferase</keyword>
<dbReference type="InterPro" id="IPR013785">
    <property type="entry name" value="Aldolase_TIM"/>
</dbReference>
<evidence type="ECO:0000256" key="6">
    <source>
        <dbReference type="ARBA" id="ARBA00029440"/>
    </source>
</evidence>
<keyword evidence="2" id="KW-0028">Amino-acid biosynthesis</keyword>
<dbReference type="CDD" id="cd07940">
    <property type="entry name" value="DRE_TIM_IPMS"/>
    <property type="match status" value="1"/>
</dbReference>
<keyword evidence="5" id="KW-0100">Branched-chain amino acid biosynthesis</keyword>
<keyword evidence="4 7" id="KW-0808">Transferase</keyword>
<evidence type="ECO:0000256" key="7">
    <source>
        <dbReference type="RuleBase" id="RU003523"/>
    </source>
</evidence>
<dbReference type="SUPFAM" id="SSF51569">
    <property type="entry name" value="Aldolase"/>
    <property type="match status" value="1"/>
</dbReference>
<evidence type="ECO:0000256" key="1">
    <source>
        <dbReference type="ARBA" id="ARBA00006154"/>
    </source>
</evidence>
<dbReference type="Gene3D" id="3.30.160.270">
    <property type="match status" value="1"/>
</dbReference>
<dbReference type="NCBIfam" id="TIGR02090">
    <property type="entry name" value="LEU1_arch"/>
    <property type="match status" value="1"/>
</dbReference>
<accession>A0A8A3S9P4</accession>
<proteinExistence type="inferred from homology"/>
<dbReference type="Gene3D" id="3.20.20.70">
    <property type="entry name" value="Aldolase class I"/>
    <property type="match status" value="1"/>
</dbReference>
<dbReference type="InterPro" id="IPR036230">
    <property type="entry name" value="LeuA_allosteric_dom_sf"/>
</dbReference>
<dbReference type="SUPFAM" id="SSF110921">
    <property type="entry name" value="2-isopropylmalate synthase LeuA, allosteric (dimerisation) domain"/>
    <property type="match status" value="1"/>
</dbReference>
<dbReference type="EC" id="2.3.3.13" evidence="9"/>
<reference evidence="9" key="1">
    <citation type="journal article" date="2001" name="Int. J. Syst. Evol. Microbiol.">
        <title>Methanofollis aquaemaris sp. nov., a methanogen isolated from an aquaculture fish pond.</title>
        <authorList>
            <person name="Lai M.C."/>
            <person name="Chen S.C."/>
        </authorList>
    </citation>
    <scope>NUCLEOTIDE SEQUENCE</scope>
    <source>
        <strain evidence="9">N2F9704</strain>
    </source>
</reference>
<dbReference type="SMART" id="SM00917">
    <property type="entry name" value="LeuA_dimer"/>
    <property type="match status" value="1"/>
</dbReference>
<evidence type="ECO:0000259" key="8">
    <source>
        <dbReference type="PROSITE" id="PS50991"/>
    </source>
</evidence>
<evidence type="ECO:0000256" key="4">
    <source>
        <dbReference type="ARBA" id="ARBA00022679"/>
    </source>
</evidence>
<dbReference type="Pfam" id="PF00682">
    <property type="entry name" value="HMGL-like"/>
    <property type="match status" value="1"/>
</dbReference>
<dbReference type="Gene3D" id="1.10.238.260">
    <property type="match status" value="1"/>
</dbReference>
<comment type="similarity">
    <text evidence="1 7">Belongs to the alpha-IPM synthase/homocitrate synthase family.</text>
</comment>
<dbReference type="GO" id="GO:0003852">
    <property type="term" value="F:2-isopropylmalate synthase activity"/>
    <property type="evidence" value="ECO:0007669"/>
    <property type="project" value="UniProtKB-EC"/>
</dbReference>
<dbReference type="Proteomes" id="UP001042704">
    <property type="component" value="Chromosome"/>
</dbReference>
<evidence type="ECO:0000313" key="9">
    <source>
        <dbReference type="EMBL" id="QSZ68290.1"/>
    </source>
</evidence>
<dbReference type="PROSITE" id="PS00815">
    <property type="entry name" value="AIPM_HOMOCIT_SYNTH_1"/>
    <property type="match status" value="1"/>
</dbReference>
<dbReference type="Pfam" id="PF22617">
    <property type="entry name" value="HCS_D2"/>
    <property type="match status" value="1"/>
</dbReference>
<dbReference type="Pfam" id="PF08502">
    <property type="entry name" value="LeuA_dimer"/>
    <property type="match status" value="1"/>
</dbReference>
<evidence type="ECO:0000256" key="3">
    <source>
        <dbReference type="ARBA" id="ARBA00022624"/>
    </source>
</evidence>
<dbReference type="InterPro" id="IPR000891">
    <property type="entry name" value="PYR_CT"/>
</dbReference>
<evidence type="ECO:0000256" key="5">
    <source>
        <dbReference type="ARBA" id="ARBA00023304"/>
    </source>
</evidence>
<keyword evidence="10" id="KW-1185">Reference proteome</keyword>
<dbReference type="InterPro" id="IPR011830">
    <property type="entry name" value="LEU1_arch"/>
</dbReference>
<dbReference type="GO" id="GO:0009098">
    <property type="term" value="P:L-leucine biosynthetic process"/>
    <property type="evidence" value="ECO:0007669"/>
    <property type="project" value="InterPro"/>
</dbReference>